<comment type="caution">
    <text evidence="1">The sequence shown here is derived from an EMBL/GenBank/DDBJ whole genome shotgun (WGS) entry which is preliminary data.</text>
</comment>
<dbReference type="Proteomes" id="UP000823630">
    <property type="component" value="Unassembled WGS sequence"/>
</dbReference>
<reference evidence="1" key="1">
    <citation type="submission" date="2020-10" db="EMBL/GenBank/DDBJ databases">
        <authorList>
            <person name="Gilroy R."/>
        </authorList>
    </citation>
    <scope>NUCLEOTIDE SEQUENCE</scope>
    <source>
        <strain evidence="1">8207</strain>
    </source>
</reference>
<evidence type="ECO:0000313" key="1">
    <source>
        <dbReference type="EMBL" id="MBO8425075.1"/>
    </source>
</evidence>
<dbReference type="AlphaFoldDB" id="A0A9D9GS02"/>
<proteinExistence type="predicted"/>
<sequence>MKIKFFIPLLFGVLAICDVRGDDLHVAIDAARVACSGISDELSHMKTMAGINTAVTAVGTAAGAGATAVGIVKSVRDKQSDEYTEIIAALDATGAQRIESEDEFLDIMSQILAQAGDPDSMAMAAAIKQKQSIDNQSRRLGNWRTGLMAANTATNVAGASIAGVNRIGVDLKTMISNCISAIDNLNTVRMMAYVSGVADPSDLARADSIITACSAWEMVDLSSIDTRAKNAAISSGIGAGVGLAGTIVSAVANTKKTRGDNTDTGASKEKNLNTAANILAGGTTVATGAATVFNGTQIAAIRRATDVDNACQGAFTQ</sequence>
<organism evidence="1 2">
    <name type="scientific">Candidatus Enterousia avistercoris</name>
    <dbReference type="NCBI Taxonomy" id="2840788"/>
    <lineage>
        <taxon>Bacteria</taxon>
        <taxon>Pseudomonadati</taxon>
        <taxon>Pseudomonadota</taxon>
        <taxon>Alphaproteobacteria</taxon>
        <taxon>Candidatus Enterousia</taxon>
    </lineage>
</organism>
<gene>
    <name evidence="1" type="ORF">IAC69_01195</name>
</gene>
<protein>
    <submittedName>
        <fullName evidence="1">Uncharacterized protein</fullName>
    </submittedName>
</protein>
<name>A0A9D9GS02_9PROT</name>
<dbReference type="EMBL" id="JADINC010000022">
    <property type="protein sequence ID" value="MBO8425075.1"/>
    <property type="molecule type" value="Genomic_DNA"/>
</dbReference>
<evidence type="ECO:0000313" key="2">
    <source>
        <dbReference type="Proteomes" id="UP000823630"/>
    </source>
</evidence>
<reference evidence="1" key="2">
    <citation type="journal article" date="2021" name="PeerJ">
        <title>Extensive microbial diversity within the chicken gut microbiome revealed by metagenomics and culture.</title>
        <authorList>
            <person name="Gilroy R."/>
            <person name="Ravi A."/>
            <person name="Getino M."/>
            <person name="Pursley I."/>
            <person name="Horton D.L."/>
            <person name="Alikhan N.F."/>
            <person name="Baker D."/>
            <person name="Gharbi K."/>
            <person name="Hall N."/>
            <person name="Watson M."/>
            <person name="Adriaenssens E.M."/>
            <person name="Foster-Nyarko E."/>
            <person name="Jarju S."/>
            <person name="Secka A."/>
            <person name="Antonio M."/>
            <person name="Oren A."/>
            <person name="Chaudhuri R.R."/>
            <person name="La Ragione R."/>
            <person name="Hildebrand F."/>
            <person name="Pallen M.J."/>
        </authorList>
    </citation>
    <scope>NUCLEOTIDE SEQUENCE</scope>
    <source>
        <strain evidence="1">8207</strain>
    </source>
</reference>
<accession>A0A9D9GS02</accession>